<dbReference type="Gramene" id="PHT83359">
    <property type="protein sequence ID" value="PHT83359"/>
    <property type="gene ID" value="T459_11802"/>
</dbReference>
<name>A0A2G2ZMZ4_CAPAN</name>
<reference evidence="1 2" key="1">
    <citation type="journal article" date="2014" name="Nat. Genet.">
        <title>Genome sequence of the hot pepper provides insights into the evolution of pungency in Capsicum species.</title>
        <authorList>
            <person name="Kim S."/>
            <person name="Park M."/>
            <person name="Yeom S.I."/>
            <person name="Kim Y.M."/>
            <person name="Lee J.M."/>
            <person name="Lee H.A."/>
            <person name="Seo E."/>
            <person name="Choi J."/>
            <person name="Cheong K."/>
            <person name="Kim K.T."/>
            <person name="Jung K."/>
            <person name="Lee G.W."/>
            <person name="Oh S.K."/>
            <person name="Bae C."/>
            <person name="Kim S.B."/>
            <person name="Lee H.Y."/>
            <person name="Kim S.Y."/>
            <person name="Kim M.S."/>
            <person name="Kang B.C."/>
            <person name="Jo Y.D."/>
            <person name="Yang H.B."/>
            <person name="Jeong H.J."/>
            <person name="Kang W.H."/>
            <person name="Kwon J.K."/>
            <person name="Shin C."/>
            <person name="Lim J.Y."/>
            <person name="Park J.H."/>
            <person name="Huh J.H."/>
            <person name="Kim J.S."/>
            <person name="Kim B.D."/>
            <person name="Cohen O."/>
            <person name="Paran I."/>
            <person name="Suh M.C."/>
            <person name="Lee S.B."/>
            <person name="Kim Y.K."/>
            <person name="Shin Y."/>
            <person name="Noh S.J."/>
            <person name="Park J."/>
            <person name="Seo Y.S."/>
            <person name="Kwon S.Y."/>
            <person name="Kim H.A."/>
            <person name="Park J.M."/>
            <person name="Kim H.J."/>
            <person name="Choi S.B."/>
            <person name="Bosland P.W."/>
            <person name="Reeves G."/>
            <person name="Jo S.H."/>
            <person name="Lee B.W."/>
            <person name="Cho H.T."/>
            <person name="Choi H.S."/>
            <person name="Lee M.S."/>
            <person name="Yu Y."/>
            <person name="Do Choi Y."/>
            <person name="Park B.S."/>
            <person name="van Deynze A."/>
            <person name="Ashrafi H."/>
            <person name="Hill T."/>
            <person name="Kim W.T."/>
            <person name="Pai H.S."/>
            <person name="Ahn H.K."/>
            <person name="Yeam I."/>
            <person name="Giovannoni J.J."/>
            <person name="Rose J.K."/>
            <person name="Sorensen I."/>
            <person name="Lee S.J."/>
            <person name="Kim R.W."/>
            <person name="Choi I.Y."/>
            <person name="Choi B.S."/>
            <person name="Lim J.S."/>
            <person name="Lee Y.H."/>
            <person name="Choi D."/>
        </authorList>
    </citation>
    <scope>NUCLEOTIDE SEQUENCE [LARGE SCALE GENOMIC DNA]</scope>
    <source>
        <strain evidence="2">cv. CM334</strain>
    </source>
</reference>
<dbReference type="EMBL" id="AYRZ02000004">
    <property type="protein sequence ID" value="PHT83359.1"/>
    <property type="molecule type" value="Genomic_DNA"/>
</dbReference>
<dbReference type="AlphaFoldDB" id="A0A2G2ZMZ4"/>
<evidence type="ECO:0000313" key="1">
    <source>
        <dbReference type="EMBL" id="PHT83359.1"/>
    </source>
</evidence>
<gene>
    <name evidence="1" type="ORF">T459_11802</name>
</gene>
<proteinExistence type="predicted"/>
<keyword evidence="2" id="KW-1185">Reference proteome</keyword>
<protein>
    <submittedName>
        <fullName evidence="1">Uncharacterized protein</fullName>
    </submittedName>
</protein>
<reference evidence="1 2" key="2">
    <citation type="journal article" date="2017" name="Genome Biol.">
        <title>New reference genome sequences of hot pepper reveal the massive evolution of plant disease-resistance genes by retroduplication.</title>
        <authorList>
            <person name="Kim S."/>
            <person name="Park J."/>
            <person name="Yeom S.I."/>
            <person name="Kim Y.M."/>
            <person name="Seo E."/>
            <person name="Kim K.T."/>
            <person name="Kim M.S."/>
            <person name="Lee J.M."/>
            <person name="Cheong K."/>
            <person name="Shin H.S."/>
            <person name="Kim S.B."/>
            <person name="Han K."/>
            <person name="Lee J."/>
            <person name="Park M."/>
            <person name="Lee H.A."/>
            <person name="Lee H.Y."/>
            <person name="Lee Y."/>
            <person name="Oh S."/>
            <person name="Lee J.H."/>
            <person name="Choi E."/>
            <person name="Choi E."/>
            <person name="Lee S.E."/>
            <person name="Jeon J."/>
            <person name="Kim H."/>
            <person name="Choi G."/>
            <person name="Song H."/>
            <person name="Lee J."/>
            <person name="Lee S.C."/>
            <person name="Kwon J.K."/>
            <person name="Lee H.Y."/>
            <person name="Koo N."/>
            <person name="Hong Y."/>
            <person name="Kim R.W."/>
            <person name="Kang W.H."/>
            <person name="Huh J.H."/>
            <person name="Kang B.C."/>
            <person name="Yang T.J."/>
            <person name="Lee Y.H."/>
            <person name="Bennetzen J.L."/>
            <person name="Choi D."/>
        </authorList>
    </citation>
    <scope>NUCLEOTIDE SEQUENCE [LARGE SCALE GENOMIC DNA]</scope>
    <source>
        <strain evidence="2">cv. CM334</strain>
    </source>
</reference>
<sequence length="138" mass="14860">MALLEITPMATNFLVTLNKALQKVELMLKLLQAASFGGSNIDLSAWVDKNNPGESRFLLRIFCGLNLPSPLSITSNNNHSSTISASWSTTPCFSDFQEADLVSPSASTILYPPLSTNGINNSTMNSSAPPFCCNGKWT</sequence>
<evidence type="ECO:0000313" key="2">
    <source>
        <dbReference type="Proteomes" id="UP000222542"/>
    </source>
</evidence>
<organism evidence="1 2">
    <name type="scientific">Capsicum annuum</name>
    <name type="common">Capsicum pepper</name>
    <dbReference type="NCBI Taxonomy" id="4072"/>
    <lineage>
        <taxon>Eukaryota</taxon>
        <taxon>Viridiplantae</taxon>
        <taxon>Streptophyta</taxon>
        <taxon>Embryophyta</taxon>
        <taxon>Tracheophyta</taxon>
        <taxon>Spermatophyta</taxon>
        <taxon>Magnoliopsida</taxon>
        <taxon>eudicotyledons</taxon>
        <taxon>Gunneridae</taxon>
        <taxon>Pentapetalae</taxon>
        <taxon>asterids</taxon>
        <taxon>lamiids</taxon>
        <taxon>Solanales</taxon>
        <taxon>Solanaceae</taxon>
        <taxon>Solanoideae</taxon>
        <taxon>Capsiceae</taxon>
        <taxon>Capsicum</taxon>
    </lineage>
</organism>
<accession>A0A2G2ZMZ4</accession>
<comment type="caution">
    <text evidence="1">The sequence shown here is derived from an EMBL/GenBank/DDBJ whole genome shotgun (WGS) entry which is preliminary data.</text>
</comment>
<dbReference type="Proteomes" id="UP000222542">
    <property type="component" value="Unassembled WGS sequence"/>
</dbReference>